<dbReference type="GO" id="GO:0051287">
    <property type="term" value="F:NAD binding"/>
    <property type="evidence" value="ECO:0007669"/>
    <property type="project" value="InterPro"/>
</dbReference>
<dbReference type="NCBIfam" id="TIGR00069">
    <property type="entry name" value="hisD"/>
    <property type="match status" value="1"/>
</dbReference>
<organism evidence="15 16">
    <name type="scientific">Candidatus Cellulosilyticum pullistercoris</name>
    <dbReference type="NCBI Taxonomy" id="2838521"/>
    <lineage>
        <taxon>Bacteria</taxon>
        <taxon>Bacillati</taxon>
        <taxon>Bacillota</taxon>
        <taxon>Clostridia</taxon>
        <taxon>Lachnospirales</taxon>
        <taxon>Cellulosilyticaceae</taxon>
        <taxon>Cellulosilyticum</taxon>
    </lineage>
</organism>
<feature type="binding site" evidence="8 11">
    <location>
        <position position="129"/>
    </location>
    <ligand>
        <name>NAD(+)</name>
        <dbReference type="ChEBI" id="CHEBI:57540"/>
    </ligand>
</feature>
<keyword evidence="5 8" id="KW-0862">Zinc</keyword>
<dbReference type="FunFam" id="3.40.50.1980:FF:000001">
    <property type="entry name" value="Histidinol dehydrogenase"/>
    <property type="match status" value="1"/>
</dbReference>
<evidence type="ECO:0000256" key="8">
    <source>
        <dbReference type="HAMAP-Rule" id="MF_01024"/>
    </source>
</evidence>
<evidence type="ECO:0000256" key="10">
    <source>
        <dbReference type="PIRSR" id="PIRSR000099-1"/>
    </source>
</evidence>
<feature type="binding site" evidence="8 12">
    <location>
        <position position="328"/>
    </location>
    <ligand>
        <name>substrate</name>
    </ligand>
</feature>
<feature type="binding site" evidence="8 11">
    <location>
        <position position="214"/>
    </location>
    <ligand>
        <name>NAD(+)</name>
        <dbReference type="ChEBI" id="CHEBI:57540"/>
    </ligand>
</feature>
<protein>
    <recommendedName>
        <fullName evidence="3 8">Histidinol dehydrogenase</fullName>
        <shortName evidence="8">HDH</shortName>
        <ecNumber evidence="3 8">1.1.1.23</ecNumber>
    </recommendedName>
</protein>
<feature type="binding site" evidence="8 13">
    <location>
        <position position="361"/>
    </location>
    <ligand>
        <name>Zn(2+)</name>
        <dbReference type="ChEBI" id="CHEBI:29105"/>
    </ligand>
</feature>
<reference evidence="15" key="2">
    <citation type="submission" date="2021-04" db="EMBL/GenBank/DDBJ databases">
        <authorList>
            <person name="Gilroy R."/>
        </authorList>
    </citation>
    <scope>NUCLEOTIDE SEQUENCE</scope>
    <source>
        <strain evidence="15">B5-657</strain>
    </source>
</reference>
<feature type="binding site" evidence="8 13">
    <location>
        <position position="259"/>
    </location>
    <ligand>
        <name>Zn(2+)</name>
        <dbReference type="ChEBI" id="CHEBI:29105"/>
    </ligand>
</feature>
<evidence type="ECO:0000256" key="5">
    <source>
        <dbReference type="ARBA" id="ARBA00022833"/>
    </source>
</evidence>
<evidence type="ECO:0000256" key="11">
    <source>
        <dbReference type="PIRSR" id="PIRSR000099-2"/>
    </source>
</evidence>
<dbReference type="PIRSF" id="PIRSF000099">
    <property type="entry name" value="Histidinol_dh"/>
    <property type="match status" value="1"/>
</dbReference>
<evidence type="ECO:0000256" key="4">
    <source>
        <dbReference type="ARBA" id="ARBA00022723"/>
    </source>
</evidence>
<evidence type="ECO:0000256" key="7">
    <source>
        <dbReference type="ARBA" id="ARBA00049489"/>
    </source>
</evidence>
<evidence type="ECO:0000256" key="9">
    <source>
        <dbReference type="PIRNR" id="PIRNR000099"/>
    </source>
</evidence>
<dbReference type="Gene3D" id="1.20.5.1300">
    <property type="match status" value="1"/>
</dbReference>
<feature type="binding site" evidence="8 12">
    <location>
        <position position="237"/>
    </location>
    <ligand>
        <name>substrate</name>
    </ligand>
</feature>
<comment type="pathway">
    <text evidence="8">Amino-acid biosynthesis; L-histidine biosynthesis; L-histidine from 5-phospho-alpha-D-ribose 1-diphosphate: step 9/9.</text>
</comment>
<evidence type="ECO:0000313" key="15">
    <source>
        <dbReference type="EMBL" id="MBU3804265.1"/>
    </source>
</evidence>
<dbReference type="AlphaFoldDB" id="A0A9E2KBV1"/>
<keyword evidence="8 11" id="KW-0520">NAD</keyword>
<keyword evidence="6 8" id="KW-0560">Oxidoreductase</keyword>
<keyword evidence="8" id="KW-0368">Histidine biosynthesis</keyword>
<feature type="binding site" evidence="8 13">
    <location>
        <position position="262"/>
    </location>
    <ligand>
        <name>Zn(2+)</name>
        <dbReference type="ChEBI" id="CHEBI:29105"/>
    </ligand>
</feature>
<comment type="similarity">
    <text evidence="2 8 9 14">Belongs to the histidinol dehydrogenase family.</text>
</comment>
<dbReference type="EC" id="1.1.1.23" evidence="3 8"/>
<comment type="cofactor">
    <cofactor evidence="8 13">
        <name>Zn(2+)</name>
        <dbReference type="ChEBI" id="CHEBI:29105"/>
    </cofactor>
    <text evidence="8 13">Binds 1 zinc ion per subunit.</text>
</comment>
<dbReference type="Gene3D" id="3.40.50.1980">
    <property type="entry name" value="Nitrogenase molybdenum iron protein domain"/>
    <property type="match status" value="2"/>
</dbReference>
<keyword evidence="8" id="KW-0028">Amino-acid biosynthesis</keyword>
<keyword evidence="4 8" id="KW-0479">Metal-binding</keyword>
<dbReference type="InterPro" id="IPR001692">
    <property type="entry name" value="Histidinol_DH_CS"/>
</dbReference>
<comment type="function">
    <text evidence="1 8">Catalyzes the sequential NAD-dependent oxidations of L-histidinol to L-histidinaldehyde and then to L-histidine.</text>
</comment>
<evidence type="ECO:0000256" key="12">
    <source>
        <dbReference type="PIRSR" id="PIRSR000099-3"/>
    </source>
</evidence>
<feature type="binding site" evidence="8 12">
    <location>
        <position position="361"/>
    </location>
    <ligand>
        <name>substrate</name>
    </ligand>
</feature>
<dbReference type="GO" id="GO:0000105">
    <property type="term" value="P:L-histidine biosynthetic process"/>
    <property type="evidence" value="ECO:0007669"/>
    <property type="project" value="UniProtKB-UniRule"/>
</dbReference>
<accession>A0A9E2KBV1</accession>
<feature type="active site" description="Proton acceptor" evidence="8 10">
    <location>
        <position position="328"/>
    </location>
</feature>
<dbReference type="Pfam" id="PF00815">
    <property type="entry name" value="Histidinol_dh"/>
    <property type="match status" value="1"/>
</dbReference>
<dbReference type="CDD" id="cd06572">
    <property type="entry name" value="Histidinol_dh"/>
    <property type="match status" value="1"/>
</dbReference>
<dbReference type="GO" id="GO:0004399">
    <property type="term" value="F:histidinol dehydrogenase activity"/>
    <property type="evidence" value="ECO:0007669"/>
    <property type="project" value="UniProtKB-UniRule"/>
</dbReference>
<name>A0A9E2KBV1_9FIRM</name>
<feature type="binding site" evidence="8 12">
    <location>
        <position position="415"/>
    </location>
    <ligand>
        <name>substrate</name>
    </ligand>
</feature>
<evidence type="ECO:0000256" key="2">
    <source>
        <dbReference type="ARBA" id="ARBA00010178"/>
    </source>
</evidence>
<dbReference type="FunFam" id="3.40.50.1980:FF:000026">
    <property type="entry name" value="Histidinol dehydrogenase"/>
    <property type="match status" value="1"/>
</dbReference>
<feature type="binding site" evidence="8 11">
    <location>
        <position position="191"/>
    </location>
    <ligand>
        <name>NAD(+)</name>
        <dbReference type="ChEBI" id="CHEBI:57540"/>
    </ligand>
</feature>
<comment type="caution">
    <text evidence="15">The sequence shown here is derived from an EMBL/GenBank/DDBJ whole genome shotgun (WGS) entry which is preliminary data.</text>
</comment>
<dbReference type="Proteomes" id="UP000824229">
    <property type="component" value="Unassembled WGS sequence"/>
</dbReference>
<feature type="binding site" evidence="8 12">
    <location>
        <position position="259"/>
    </location>
    <ligand>
        <name>substrate</name>
    </ligand>
</feature>
<dbReference type="InterPro" id="IPR012131">
    <property type="entry name" value="Hstdl_DH"/>
</dbReference>
<comment type="catalytic activity">
    <reaction evidence="7 8">
        <text>L-histidinol + 2 NAD(+) + H2O = L-histidine + 2 NADH + 3 H(+)</text>
        <dbReference type="Rhea" id="RHEA:20641"/>
        <dbReference type="ChEBI" id="CHEBI:15377"/>
        <dbReference type="ChEBI" id="CHEBI:15378"/>
        <dbReference type="ChEBI" id="CHEBI:57540"/>
        <dbReference type="ChEBI" id="CHEBI:57595"/>
        <dbReference type="ChEBI" id="CHEBI:57699"/>
        <dbReference type="ChEBI" id="CHEBI:57945"/>
        <dbReference type="EC" id="1.1.1.23"/>
    </reaction>
</comment>
<feature type="binding site" evidence="8 13">
    <location>
        <position position="420"/>
    </location>
    <ligand>
        <name>Zn(2+)</name>
        <dbReference type="ChEBI" id="CHEBI:29105"/>
    </ligand>
</feature>
<dbReference type="InterPro" id="IPR022695">
    <property type="entry name" value="Histidinol_DH_monofunct"/>
</dbReference>
<reference evidence="15" key="1">
    <citation type="journal article" date="2021" name="PeerJ">
        <title>Extensive microbial diversity within the chicken gut microbiome revealed by metagenomics and culture.</title>
        <authorList>
            <person name="Gilroy R."/>
            <person name="Ravi A."/>
            <person name="Getino M."/>
            <person name="Pursley I."/>
            <person name="Horton D.L."/>
            <person name="Alikhan N.F."/>
            <person name="Baker D."/>
            <person name="Gharbi K."/>
            <person name="Hall N."/>
            <person name="Watson M."/>
            <person name="Adriaenssens E.M."/>
            <person name="Foster-Nyarko E."/>
            <person name="Jarju S."/>
            <person name="Secka A."/>
            <person name="Antonio M."/>
            <person name="Oren A."/>
            <person name="Chaudhuri R.R."/>
            <person name="La Ragione R."/>
            <person name="Hildebrand F."/>
            <person name="Pallen M.J."/>
        </authorList>
    </citation>
    <scope>NUCLEOTIDE SEQUENCE</scope>
    <source>
        <strain evidence="15">B5-657</strain>
    </source>
</reference>
<evidence type="ECO:0000256" key="6">
    <source>
        <dbReference type="ARBA" id="ARBA00023002"/>
    </source>
</evidence>
<dbReference type="PROSITE" id="PS00611">
    <property type="entry name" value="HISOL_DEHYDROGENASE"/>
    <property type="match status" value="1"/>
</dbReference>
<evidence type="ECO:0000256" key="1">
    <source>
        <dbReference type="ARBA" id="ARBA00003850"/>
    </source>
</evidence>
<feature type="binding site" evidence="8 12">
    <location>
        <position position="262"/>
    </location>
    <ligand>
        <name>substrate</name>
    </ligand>
</feature>
<dbReference type="HAMAP" id="MF_01024">
    <property type="entry name" value="HisD"/>
    <property type="match status" value="1"/>
</dbReference>
<feature type="active site" description="Proton acceptor" evidence="8 10">
    <location>
        <position position="327"/>
    </location>
</feature>
<sequence>MIEIINNKEALENLLEALKERGNMDTGEAIFKTKEIVRRVKDEGDEALFEYTKKFDYPFMDASSMRVTETEMKAAFDSLSKELQNAMLLSAKRIEAFHEKQKQNTWIDIKESGEILGQRIMPLEIVGVYVPGGKAAYPSSVFMNVIPAKVAGVSRIVMTTPANKEGALSQEVLAAAYIAGVSEIYKVGGAQAIAALAFGTDTIPKVDKIVGPGNIYVALAKREVFGYVGIDSIAGPSEILIVADESASPTFLAADLLSQAEHDQLASSILITPSKGLAEKVQKEISRFYEQLPRQEILKESLKYYSKIVIAKDLEAACHLANRIAPEHLELAVEAPFEVLTKIKNAGAIFLGHYTPEPVGDYMAGPNHVLPTNGTARFFSPLGVDDFVKKSSILSFTKEALLPLGESIVKFAKSENLYAHALSVQVRLDEEAK</sequence>
<dbReference type="PANTHER" id="PTHR21256">
    <property type="entry name" value="HISTIDINOL DEHYDROGENASE HDH"/>
    <property type="match status" value="1"/>
</dbReference>
<dbReference type="PANTHER" id="PTHR21256:SF2">
    <property type="entry name" value="HISTIDINE BIOSYNTHESIS TRIFUNCTIONAL PROTEIN"/>
    <property type="match status" value="1"/>
</dbReference>
<proteinExistence type="inferred from homology"/>
<feature type="binding site" evidence="8 12">
    <location>
        <position position="420"/>
    </location>
    <ligand>
        <name>substrate</name>
    </ligand>
</feature>
<dbReference type="GO" id="GO:0005829">
    <property type="term" value="C:cytosol"/>
    <property type="evidence" value="ECO:0007669"/>
    <property type="project" value="TreeGrafter"/>
</dbReference>
<evidence type="ECO:0000256" key="14">
    <source>
        <dbReference type="RuleBase" id="RU004175"/>
    </source>
</evidence>
<dbReference type="InterPro" id="IPR016161">
    <property type="entry name" value="Ald_DH/histidinol_DH"/>
</dbReference>
<gene>
    <name evidence="8 15" type="primary">hisD</name>
    <name evidence="15" type="ORF">H9872_05885</name>
</gene>
<evidence type="ECO:0000313" key="16">
    <source>
        <dbReference type="Proteomes" id="UP000824229"/>
    </source>
</evidence>
<evidence type="ECO:0000256" key="13">
    <source>
        <dbReference type="PIRSR" id="PIRSR000099-4"/>
    </source>
</evidence>
<evidence type="ECO:0000256" key="3">
    <source>
        <dbReference type="ARBA" id="ARBA00012965"/>
    </source>
</evidence>
<dbReference type="PRINTS" id="PR00083">
    <property type="entry name" value="HOLDHDRGNASE"/>
</dbReference>
<dbReference type="GO" id="GO:0008270">
    <property type="term" value="F:zinc ion binding"/>
    <property type="evidence" value="ECO:0007669"/>
    <property type="project" value="UniProtKB-UniRule"/>
</dbReference>
<dbReference type="EMBL" id="JAHLFQ010000130">
    <property type="protein sequence ID" value="MBU3804265.1"/>
    <property type="molecule type" value="Genomic_DNA"/>
</dbReference>
<dbReference type="SUPFAM" id="SSF53720">
    <property type="entry name" value="ALDH-like"/>
    <property type="match status" value="1"/>
</dbReference>